<evidence type="ECO:0008006" key="12">
    <source>
        <dbReference type="Google" id="ProtNLM"/>
    </source>
</evidence>
<keyword evidence="11" id="KW-1185">Reference proteome</keyword>
<dbReference type="PROSITE" id="PS50112">
    <property type="entry name" value="PAS"/>
    <property type="match status" value="1"/>
</dbReference>
<dbReference type="PANTHER" id="PTHR23043">
    <property type="entry name" value="HYPOXIA-INDUCIBLE FACTOR 1 ALPHA"/>
    <property type="match status" value="1"/>
</dbReference>
<keyword evidence="5" id="KW-0804">Transcription</keyword>
<dbReference type="EMBL" id="CALNXK010000026">
    <property type="protein sequence ID" value="CAH3113446.1"/>
    <property type="molecule type" value="Genomic_DNA"/>
</dbReference>
<feature type="region of interest" description="Disordered" evidence="7">
    <location>
        <begin position="169"/>
        <end position="194"/>
    </location>
</feature>
<accession>A0ABN8NKY2</accession>
<feature type="region of interest" description="Disordered" evidence="7">
    <location>
        <begin position="1"/>
        <end position="21"/>
    </location>
</feature>
<dbReference type="InterPro" id="IPR035965">
    <property type="entry name" value="PAS-like_dom_sf"/>
</dbReference>
<evidence type="ECO:0000259" key="8">
    <source>
        <dbReference type="PROSITE" id="PS50112"/>
    </source>
</evidence>
<dbReference type="SMART" id="SM00091">
    <property type="entry name" value="PAS"/>
    <property type="match status" value="2"/>
</dbReference>
<evidence type="ECO:0000313" key="10">
    <source>
        <dbReference type="EMBL" id="CAH3113446.1"/>
    </source>
</evidence>
<dbReference type="PROSITE" id="PS50888">
    <property type="entry name" value="BHLH"/>
    <property type="match status" value="1"/>
</dbReference>
<evidence type="ECO:0000256" key="3">
    <source>
        <dbReference type="ARBA" id="ARBA00023015"/>
    </source>
</evidence>
<dbReference type="Gene3D" id="4.10.280.10">
    <property type="entry name" value="Helix-loop-helix DNA-binding domain"/>
    <property type="match status" value="1"/>
</dbReference>
<keyword evidence="4" id="KW-0238">DNA-binding</keyword>
<dbReference type="SMART" id="SM00353">
    <property type="entry name" value="HLH"/>
    <property type="match status" value="1"/>
</dbReference>
<dbReference type="Proteomes" id="UP001159405">
    <property type="component" value="Unassembled WGS sequence"/>
</dbReference>
<evidence type="ECO:0000259" key="9">
    <source>
        <dbReference type="PROSITE" id="PS50888"/>
    </source>
</evidence>
<dbReference type="CDD" id="cd19696">
    <property type="entry name" value="bHLH-PAS_AhR_like"/>
    <property type="match status" value="1"/>
</dbReference>
<evidence type="ECO:0000256" key="1">
    <source>
        <dbReference type="ARBA" id="ARBA00004123"/>
    </source>
</evidence>
<feature type="region of interest" description="Disordered" evidence="7">
    <location>
        <begin position="572"/>
        <end position="640"/>
    </location>
</feature>
<keyword evidence="2" id="KW-0677">Repeat</keyword>
<evidence type="ECO:0000256" key="2">
    <source>
        <dbReference type="ARBA" id="ARBA00022737"/>
    </source>
</evidence>
<keyword evidence="3" id="KW-0805">Transcription regulation</keyword>
<evidence type="ECO:0000256" key="4">
    <source>
        <dbReference type="ARBA" id="ARBA00023125"/>
    </source>
</evidence>
<feature type="compositionally biased region" description="Pro residues" evidence="7">
    <location>
        <begin position="470"/>
        <end position="479"/>
    </location>
</feature>
<feature type="domain" description="BHLH" evidence="9">
    <location>
        <begin position="11"/>
        <end position="64"/>
    </location>
</feature>
<protein>
    <recommendedName>
        <fullName evidence="12">Aryl hydrocarbon receptor</fullName>
    </recommendedName>
</protein>
<organism evidence="10 11">
    <name type="scientific">Porites lobata</name>
    <dbReference type="NCBI Taxonomy" id="104759"/>
    <lineage>
        <taxon>Eukaryota</taxon>
        <taxon>Metazoa</taxon>
        <taxon>Cnidaria</taxon>
        <taxon>Anthozoa</taxon>
        <taxon>Hexacorallia</taxon>
        <taxon>Scleractinia</taxon>
        <taxon>Fungiina</taxon>
        <taxon>Poritidae</taxon>
        <taxon>Porites</taxon>
    </lineage>
</organism>
<dbReference type="InterPro" id="IPR000014">
    <property type="entry name" value="PAS"/>
</dbReference>
<proteinExistence type="predicted"/>
<dbReference type="Pfam" id="PF08447">
    <property type="entry name" value="PAS_3"/>
    <property type="match status" value="1"/>
</dbReference>
<dbReference type="Pfam" id="PF00989">
    <property type="entry name" value="PAS"/>
    <property type="match status" value="1"/>
</dbReference>
<dbReference type="InterPro" id="IPR013655">
    <property type="entry name" value="PAS_fold_3"/>
</dbReference>
<reference evidence="10 11" key="1">
    <citation type="submission" date="2022-05" db="EMBL/GenBank/DDBJ databases">
        <authorList>
            <consortium name="Genoscope - CEA"/>
            <person name="William W."/>
        </authorList>
    </citation>
    <scope>NUCLEOTIDE SEQUENCE [LARGE SCALE GENOMIC DNA]</scope>
</reference>
<dbReference type="Pfam" id="PF00010">
    <property type="entry name" value="HLH"/>
    <property type="match status" value="1"/>
</dbReference>
<comment type="caution">
    <text evidence="10">The sequence shown here is derived from an EMBL/GenBank/DDBJ whole genome shotgun (WGS) entry which is preliminary data.</text>
</comment>
<dbReference type="InterPro" id="IPR013767">
    <property type="entry name" value="PAS_fold"/>
</dbReference>
<gene>
    <name evidence="10" type="ORF">PLOB_00022102</name>
</gene>
<feature type="compositionally biased region" description="Low complexity" evidence="7">
    <location>
        <begin position="385"/>
        <end position="403"/>
    </location>
</feature>
<feature type="domain" description="PAS" evidence="8">
    <location>
        <begin position="98"/>
        <end position="161"/>
    </location>
</feature>
<keyword evidence="6" id="KW-0539">Nucleus</keyword>
<dbReference type="PANTHER" id="PTHR23043:SF17">
    <property type="entry name" value="PROTEIN SIMILAR"/>
    <property type="match status" value="1"/>
</dbReference>
<feature type="region of interest" description="Disordered" evidence="7">
    <location>
        <begin position="381"/>
        <end position="413"/>
    </location>
</feature>
<feature type="compositionally biased region" description="Low complexity" evidence="7">
    <location>
        <begin position="572"/>
        <end position="585"/>
    </location>
</feature>
<dbReference type="Gene3D" id="3.30.450.20">
    <property type="entry name" value="PAS domain"/>
    <property type="match status" value="2"/>
</dbReference>
<evidence type="ECO:0000256" key="6">
    <source>
        <dbReference type="ARBA" id="ARBA00023242"/>
    </source>
</evidence>
<evidence type="ECO:0000256" key="7">
    <source>
        <dbReference type="SAM" id="MobiDB-lite"/>
    </source>
</evidence>
<feature type="region of interest" description="Disordered" evidence="7">
    <location>
        <begin position="695"/>
        <end position="717"/>
    </location>
</feature>
<feature type="compositionally biased region" description="Polar residues" evidence="7">
    <location>
        <begin position="703"/>
        <end position="717"/>
    </location>
</feature>
<dbReference type="SUPFAM" id="SSF47459">
    <property type="entry name" value="HLH, helix-loop-helix DNA-binding domain"/>
    <property type="match status" value="1"/>
</dbReference>
<evidence type="ECO:0000313" key="11">
    <source>
        <dbReference type="Proteomes" id="UP001159405"/>
    </source>
</evidence>
<evidence type="ECO:0000256" key="5">
    <source>
        <dbReference type="ARBA" id="ARBA00023163"/>
    </source>
</evidence>
<dbReference type="SUPFAM" id="SSF55785">
    <property type="entry name" value="PYP-like sensor domain (PAS domain)"/>
    <property type="match status" value="2"/>
</dbReference>
<sequence length="869" mass="96280">MSTAKRKKRSSSLKGSLNPSKRHRDRFNIELDNLAKLLPFPHDVIQKLDKLSILRLSASYLRAKNFFKGQQWTEDNQVGKVVDGNADFEGNGVFSKLLLDALDGFVIVLTRDFEVFYASETVQDYLGLAQASVIHQDFLRFIHVDDHDLIRKNLQPFPEDEEEQKIRILDEENDGTASETGSTCSGDDGSKSGDDVETERSFVCRMKCILNTSAGFFKPFRCSGRLREMTLPDSEKREYGLFMICTPLETVSSSMLEIRLKTSLFCTKNRMDLSFMDIDQKGRSLLGYHKRDIALQSSYCMIHFDDIPVLQTLHNDLMTTGKCQGTFRMLNKNLKWQWLTGTAQVVFKGNEPDFIITTNRPLSDEEGEEILRQRGQFPALPFTASDCGSPSPRSPGSPASIGSYRNGGSPQAVPWDRFSVKMDTFKFPNMPTKYPNSNGRVKKKPPQQISDDIAKSPASGATSPMEEDLPPSPQHPGSPFPDALLSSTSCTSAPLSPPLLDLGVDIQAELEKDAPDLDFALLDPQELSLDDFPLEPLENVSRIEEMASSMSLLAVDPPTYEEAIRLATECLSSSSSGGLTSPDGSHPSLSQSPPQGNLEHFPAASPYPSPGYPSPHMSPGNLPTPDPSPIGNSNPSTASVNISWQGMGQMKVSSQPQQHCPPQQNHLPYSTIPSPQPPIQVPSKSALISAEMKKREKSDTYHRNSCISGQSPNPMTSPRRMQNMPGQSIPSNWQQQVQSVQHQPPTHLPHQQGYEWKAPQVHTGNHMPYFPGERTATATRPDNPVYATNMQGRNWTVPPLFEDTLPPLECDSVGGYMKTGQNVQGHLQHHSMDPSILSPPYQEDFHSGFTFQGNPLPAMSQGQTTLGHW</sequence>
<comment type="subcellular location">
    <subcellularLocation>
        <location evidence="1">Nucleus</location>
    </subcellularLocation>
</comment>
<feature type="region of interest" description="Disordered" evidence="7">
    <location>
        <begin position="429"/>
        <end position="489"/>
    </location>
</feature>
<dbReference type="InterPro" id="IPR011598">
    <property type="entry name" value="bHLH_dom"/>
</dbReference>
<feature type="compositionally biased region" description="Basic residues" evidence="7">
    <location>
        <begin position="1"/>
        <end position="11"/>
    </location>
</feature>
<feature type="compositionally biased region" description="Polar residues" evidence="7">
    <location>
        <begin position="630"/>
        <end position="640"/>
    </location>
</feature>
<name>A0ABN8NKY2_9CNID</name>
<dbReference type="CDD" id="cd00130">
    <property type="entry name" value="PAS"/>
    <property type="match status" value="1"/>
</dbReference>
<dbReference type="InterPro" id="IPR036638">
    <property type="entry name" value="HLH_DNA-bd_sf"/>
</dbReference>